<evidence type="ECO:0000313" key="5">
    <source>
        <dbReference type="Proteomes" id="UP000003573"/>
    </source>
</evidence>
<dbReference type="Pfam" id="PF01764">
    <property type="entry name" value="Lipase_3"/>
    <property type="match status" value="1"/>
</dbReference>
<dbReference type="OrthoDB" id="2243811at2"/>
<dbReference type="InterPro" id="IPR002921">
    <property type="entry name" value="Fungal_lipase-type"/>
</dbReference>
<evidence type="ECO:0000259" key="3">
    <source>
        <dbReference type="Pfam" id="PF01764"/>
    </source>
</evidence>
<dbReference type="AlphaFoldDB" id="G5JXV8"/>
<keyword evidence="5" id="KW-1185">Reference proteome</keyword>
<feature type="region of interest" description="Disordered" evidence="2">
    <location>
        <begin position="52"/>
        <end position="77"/>
    </location>
</feature>
<evidence type="ECO:0000256" key="2">
    <source>
        <dbReference type="SAM" id="MobiDB-lite"/>
    </source>
</evidence>
<keyword evidence="1" id="KW-0175">Coiled coil</keyword>
<dbReference type="SUPFAM" id="SSF53474">
    <property type="entry name" value="alpha/beta-Hydrolases"/>
    <property type="match status" value="1"/>
</dbReference>
<dbReference type="InterPro" id="IPR029058">
    <property type="entry name" value="AB_hydrolase_fold"/>
</dbReference>
<reference evidence="4 5" key="1">
    <citation type="journal article" date="2014" name="Int. J. Syst. Evol. Microbiol.">
        <title>Phylogenomics and the dynamic genome evolution of the genus Streptococcus.</title>
        <authorList>
            <consortium name="The Broad Institute Genome Sequencing Platform"/>
            <person name="Richards V.P."/>
            <person name="Palmer S.R."/>
            <person name="Pavinski Bitar P.D."/>
            <person name="Qin X."/>
            <person name="Weinstock G.M."/>
            <person name="Highlander S.K."/>
            <person name="Town C.D."/>
            <person name="Burne R.A."/>
            <person name="Stanhope M.J."/>
        </authorList>
    </citation>
    <scope>NUCLEOTIDE SEQUENCE [LARGE SCALE GENOMIC DNA]</scope>
    <source>
        <strain evidence="4 5">NCTC 11558</strain>
    </source>
</reference>
<name>G5JXV8_9STRE</name>
<dbReference type="STRING" id="764298.STRMA_0003"/>
<accession>G5JXV8</accession>
<feature type="domain" description="Fungal lipase-type" evidence="3">
    <location>
        <begin position="149"/>
        <end position="185"/>
    </location>
</feature>
<gene>
    <name evidence="4" type="ORF">STRMA_0003</name>
</gene>
<dbReference type="Proteomes" id="UP000003573">
    <property type="component" value="Unassembled WGS sequence"/>
</dbReference>
<dbReference type="GO" id="GO:0006629">
    <property type="term" value="P:lipid metabolic process"/>
    <property type="evidence" value="ECO:0007669"/>
    <property type="project" value="InterPro"/>
</dbReference>
<dbReference type="EMBL" id="AEUW02000001">
    <property type="protein sequence ID" value="EHJ52304.1"/>
    <property type="molecule type" value="Genomic_DNA"/>
</dbReference>
<dbReference type="Gene3D" id="3.40.50.1820">
    <property type="entry name" value="alpha/beta hydrolase"/>
    <property type="match status" value="1"/>
</dbReference>
<sequence length="203" mass="22699">MTNWNLENFDSIYASLAESAYTTRPDSFAMSDLKADRKKRLEDGESVRFDFSQDVKKDGQVTQGGQHFDSTDPNNDGIVYLQPDQKGLLEDKESGYNAYYLSENETINQDTHQTYFVVRGSDGMGVDTLNDWINNDARFALTDDYIPQAKLANKAMKAKIAELEEKVPKAKMNVTGHSLGTIVSAQAVANLSYDELDSCRSLL</sequence>
<proteinExistence type="predicted"/>
<feature type="coiled-coil region" evidence="1">
    <location>
        <begin position="146"/>
        <end position="173"/>
    </location>
</feature>
<protein>
    <submittedName>
        <fullName evidence="4">Triacylglycerol lipase domain protein</fullName>
    </submittedName>
</protein>
<dbReference type="RefSeq" id="WP_003080170.1">
    <property type="nucleotide sequence ID" value="NZ_AEUW02000001.1"/>
</dbReference>
<organism evidence="4 5">
    <name type="scientific">Streptococcus macacae NCTC 11558</name>
    <dbReference type="NCBI Taxonomy" id="764298"/>
    <lineage>
        <taxon>Bacteria</taxon>
        <taxon>Bacillati</taxon>
        <taxon>Bacillota</taxon>
        <taxon>Bacilli</taxon>
        <taxon>Lactobacillales</taxon>
        <taxon>Streptococcaceae</taxon>
        <taxon>Streptococcus</taxon>
    </lineage>
</organism>
<comment type="caution">
    <text evidence="4">The sequence shown here is derived from an EMBL/GenBank/DDBJ whole genome shotgun (WGS) entry which is preliminary data.</text>
</comment>
<evidence type="ECO:0000256" key="1">
    <source>
        <dbReference type="SAM" id="Coils"/>
    </source>
</evidence>
<evidence type="ECO:0000313" key="4">
    <source>
        <dbReference type="EMBL" id="EHJ52304.1"/>
    </source>
</evidence>